<dbReference type="Gene3D" id="1.10.287.130">
    <property type="match status" value="1"/>
</dbReference>
<comment type="catalytic activity">
    <reaction evidence="1">
        <text>ATP + protein L-histidine = ADP + protein N-phospho-L-histidine.</text>
        <dbReference type="EC" id="2.7.13.3"/>
    </reaction>
</comment>
<dbReference type="EC" id="2.7.13.3" evidence="2"/>
<organism evidence="5 6">
    <name type="scientific">Niastella vici</name>
    <dbReference type="NCBI Taxonomy" id="1703345"/>
    <lineage>
        <taxon>Bacteria</taxon>
        <taxon>Pseudomonadati</taxon>
        <taxon>Bacteroidota</taxon>
        <taxon>Chitinophagia</taxon>
        <taxon>Chitinophagales</taxon>
        <taxon>Chitinophagaceae</taxon>
        <taxon>Niastella</taxon>
    </lineage>
</organism>
<comment type="caution">
    <text evidence="5">The sequence shown here is derived from an EMBL/GenBank/DDBJ whole genome shotgun (WGS) entry which is preliminary data.</text>
</comment>
<accession>A0A1V9FW78</accession>
<dbReference type="PANTHER" id="PTHR43547">
    <property type="entry name" value="TWO-COMPONENT HISTIDINE KINASE"/>
    <property type="match status" value="1"/>
</dbReference>
<dbReference type="PROSITE" id="PS50109">
    <property type="entry name" value="HIS_KIN"/>
    <property type="match status" value="1"/>
</dbReference>
<gene>
    <name evidence="5" type="ORF">A3860_28340</name>
</gene>
<dbReference type="OrthoDB" id="9811889at2"/>
<dbReference type="SUPFAM" id="SSF47384">
    <property type="entry name" value="Homodimeric domain of signal transducing histidine kinase"/>
    <property type="match status" value="1"/>
</dbReference>
<dbReference type="Proteomes" id="UP000192796">
    <property type="component" value="Unassembled WGS sequence"/>
</dbReference>
<dbReference type="PANTHER" id="PTHR43547:SF2">
    <property type="entry name" value="HYBRID SIGNAL TRANSDUCTION HISTIDINE KINASE C"/>
    <property type="match status" value="1"/>
</dbReference>
<dbReference type="RefSeq" id="WP_081149109.1">
    <property type="nucleotide sequence ID" value="NZ_LVYD01000050.1"/>
</dbReference>
<dbReference type="InterPro" id="IPR036890">
    <property type="entry name" value="HATPase_C_sf"/>
</dbReference>
<dbReference type="STRING" id="1703345.A3860_28340"/>
<keyword evidence="3" id="KW-0597">Phosphoprotein</keyword>
<evidence type="ECO:0000259" key="4">
    <source>
        <dbReference type="PROSITE" id="PS50109"/>
    </source>
</evidence>
<reference evidence="5 6" key="1">
    <citation type="submission" date="2016-03" db="EMBL/GenBank/DDBJ databases">
        <title>Niastella vici sp. nov., isolated from farmland soil.</title>
        <authorList>
            <person name="Chen L."/>
            <person name="Wang D."/>
            <person name="Yang S."/>
            <person name="Wang G."/>
        </authorList>
    </citation>
    <scope>NUCLEOTIDE SEQUENCE [LARGE SCALE GENOMIC DNA]</scope>
    <source>
        <strain evidence="5 6">DJ57</strain>
    </source>
</reference>
<dbReference type="InterPro" id="IPR004358">
    <property type="entry name" value="Sig_transdc_His_kin-like_C"/>
</dbReference>
<evidence type="ECO:0000313" key="6">
    <source>
        <dbReference type="Proteomes" id="UP000192796"/>
    </source>
</evidence>
<dbReference type="Gene3D" id="3.30.565.10">
    <property type="entry name" value="Histidine kinase-like ATPase, C-terminal domain"/>
    <property type="match status" value="1"/>
</dbReference>
<protein>
    <recommendedName>
        <fullName evidence="2">histidine kinase</fullName>
        <ecNumber evidence="2">2.7.13.3</ecNumber>
    </recommendedName>
</protein>
<evidence type="ECO:0000256" key="3">
    <source>
        <dbReference type="ARBA" id="ARBA00022553"/>
    </source>
</evidence>
<sequence length="240" mass="27253">MKADISVNETLRELERITEAQRRIITIIAQDVRNPLASIVSLFQLYQHNGIDPDRFNNFLHVSSTQLHSTMALLENLVLWGNIQLQPQHPDPELICLKDVVDGVFTELTVQASMKENRLINQTSQLVKLCMDENILRFILRNLLTNANKFTEKGRVTVDGFNYEKKVIFRVTDTGVGMPVRMCERLFLSKEKYSCRGTQNEWGSGLGLILIKEFVEQANGSITVQSTEGQGSSFIIELPL</sequence>
<evidence type="ECO:0000313" key="5">
    <source>
        <dbReference type="EMBL" id="OQP62602.1"/>
    </source>
</evidence>
<dbReference type="InterPro" id="IPR036097">
    <property type="entry name" value="HisK_dim/P_sf"/>
</dbReference>
<dbReference type="GO" id="GO:0000155">
    <property type="term" value="F:phosphorelay sensor kinase activity"/>
    <property type="evidence" value="ECO:0007669"/>
    <property type="project" value="InterPro"/>
</dbReference>
<dbReference type="PRINTS" id="PR00344">
    <property type="entry name" value="BCTRLSENSOR"/>
</dbReference>
<evidence type="ECO:0000256" key="1">
    <source>
        <dbReference type="ARBA" id="ARBA00000085"/>
    </source>
</evidence>
<feature type="domain" description="Histidine kinase" evidence="4">
    <location>
        <begin position="27"/>
        <end position="240"/>
    </location>
</feature>
<dbReference type="InterPro" id="IPR003594">
    <property type="entry name" value="HATPase_dom"/>
</dbReference>
<keyword evidence="6" id="KW-1185">Reference proteome</keyword>
<dbReference type="SUPFAM" id="SSF55874">
    <property type="entry name" value="ATPase domain of HSP90 chaperone/DNA topoisomerase II/histidine kinase"/>
    <property type="match status" value="1"/>
</dbReference>
<dbReference type="InterPro" id="IPR005467">
    <property type="entry name" value="His_kinase_dom"/>
</dbReference>
<name>A0A1V9FW78_9BACT</name>
<proteinExistence type="predicted"/>
<dbReference type="Pfam" id="PF02518">
    <property type="entry name" value="HATPase_c"/>
    <property type="match status" value="1"/>
</dbReference>
<dbReference type="AlphaFoldDB" id="A0A1V9FW78"/>
<evidence type="ECO:0000256" key="2">
    <source>
        <dbReference type="ARBA" id="ARBA00012438"/>
    </source>
</evidence>
<dbReference type="EMBL" id="LVYD01000050">
    <property type="protein sequence ID" value="OQP62602.1"/>
    <property type="molecule type" value="Genomic_DNA"/>
</dbReference>
<dbReference type="SMART" id="SM00387">
    <property type="entry name" value="HATPase_c"/>
    <property type="match status" value="1"/>
</dbReference>